<dbReference type="InterPro" id="IPR030383">
    <property type="entry name" value="G_VLIG_dom"/>
</dbReference>
<comment type="similarity">
    <text evidence="1">Belongs to the TRAFAC class dynamin-like GTPase superfamily. Very large inducible GTPase (VLIG) family.</text>
</comment>
<dbReference type="InterPro" id="IPR027417">
    <property type="entry name" value="P-loop_NTPase"/>
</dbReference>
<accession>A0ABD3XXX9</accession>
<comment type="caution">
    <text evidence="3">The sequence shown here is derived from an EMBL/GenBank/DDBJ whole genome shotgun (WGS) entry which is preliminary data.</text>
</comment>
<feature type="domain" description="VLIG-type G" evidence="2">
    <location>
        <begin position="646"/>
        <end position="886"/>
    </location>
</feature>
<keyword evidence="4" id="KW-1185">Reference proteome</keyword>
<evidence type="ECO:0000313" key="3">
    <source>
        <dbReference type="EMBL" id="KAL3891064.1"/>
    </source>
</evidence>
<sequence length="1613" mass="185309">MADSGTSTLVGSVITSSDAAQDEYVTLLKKLDLYKYFPNKMSRDDVLALVDEDLDNKKIEKQKDLCRFFLHRLLSCNYNARDLEIVTDKKTNSMVQDPKQTSGDSANTTSGILRLIGNRKTVPDVHVACSSSIISQSDEIHPLDVVAAVFVCSDPILKQDIASCLWKCKLAIPFITSIGSHGIPTVHIWPLKGMSDKWSKDGVLVAEESSIVSVPFLTIGFFRFQSDSVKKSNIINMIMSDTEKTHPIFYHRNAVGSTKKRIVSDGMVEISWYLPNGSADNMCLEPVTILNLRGNAANYPRQLQTVINMSSICCIVCPASDLDNDDKQSIVESIKEKNKIIIVVTYDNEDTKGMPVMRIENNLLILNTECLTEANLKRHVRSFIKEWEGNTSITRTSIETFSWADNKVDQNANEIKDGISQAELVMIYVLQEQMEFRKDKLLPLHRDLWRNWVEAENEIQRLNKIPKSRDIAEYRNEKELVKVTIRNKQANLLQSSVSAAILHFLKSLSFQNKVTRAVCLRWLKIRLETLFRKEAQMITKTNIMQHGVSTSNEKLSKVQETQRKGYLGLEHFFRELGQIYEVTQSQTPGKRYDIGYDLPQLAARYILDGHSFEIFDGDVGFIPITWISAVFKSLSKLITEDNGGRSPKCTVLTVYGMQSSGKSTLLNTMFGCQFPVGAGRCTRGVQVQMLKLHYDKVDTEKVDYILLIDTEGVRSPEMSEETRRRRDNEITTFVVGLGHKTIINLMGENTSYLTEVLPIAVRAFLRMESVGLDPSCSIVYQNVDSQSRGEMSSQNMKLQEELDTHTRSACVMEKKEERRFHDVIQFNVETDVHYVPSLWEGEIPMAPVSRGYTKSTSELKKGLKEFCKHSIGQDISSYSLHVNSLWRAITKDDFVYFFRNLLETEARECLDKFWCDLVWTFRVEASKCEARLHNDITNSPNSAKLEEICRSSREKMSEVIIACHENLRATLGDFFREPPQKYLQHMCQWEASSIDGLCHIKEDLIKELELEIVNLRLLKSNIFLVESKVNTLKTKIKDEVVALLSKENTVSKSVQGTREEMMILFETKWKRWILEVKQMREVHAQQSSIDRKAIDILIEKFPTYKALVLDKWKQIVPSERREIKIQQINLLKCQTDLSDNILADVQKLVDKSMNDVEKRLTELTRKPSPYQNGSLEKIVQTVSRRKCEIEELGLKLTTDFEIDICIAAVSIAVTALSKNEKKFYRYFDPVRLLEKEKKNILILFETNYEKTSNALLFVRRVCEVLTNVIQQAIEQNIAREIADDMRNKVYFGVLNNKKSFLYTTLCQMAQDGIFSNFMHYIRNPNKAIEETLDRYIDEYSSDNGDNSCQLRILLERLVNGYVKDIITYAEETQTQLSGNDDYRMRKDVTKDITLQRWIKTFMKIASVKFVVNDIRSLSDMFGGETVDLKYFSNELLKQLKLSTPKFEHLMDLHNAEYKEMKVGVMNLLRHLVVGCTDACPFCGEICICSQPNHRGLHETPVHRPQGCNGYKADVSRVLTMESCQKLVASEYEFTPSRTSDTWVPYKQYQTVHKGWKIPGDSNPLTSTFWEWFMITYIKELEQEHKGKAPNLPEVWKTYTKEREIEKLKADMAK</sequence>
<dbReference type="PANTHER" id="PTHR14819:SF5">
    <property type="entry name" value="INTERFERON-INDUCED VERY LARGE GTPASE 1"/>
    <property type="match status" value="1"/>
</dbReference>
<dbReference type="InterPro" id="IPR057365">
    <property type="entry name" value="URGCP"/>
</dbReference>
<evidence type="ECO:0000313" key="4">
    <source>
        <dbReference type="Proteomes" id="UP001634394"/>
    </source>
</evidence>
<organism evidence="3 4">
    <name type="scientific">Sinanodonta woodiana</name>
    <name type="common">Chinese pond mussel</name>
    <name type="synonym">Anodonta woodiana</name>
    <dbReference type="NCBI Taxonomy" id="1069815"/>
    <lineage>
        <taxon>Eukaryota</taxon>
        <taxon>Metazoa</taxon>
        <taxon>Spiralia</taxon>
        <taxon>Lophotrochozoa</taxon>
        <taxon>Mollusca</taxon>
        <taxon>Bivalvia</taxon>
        <taxon>Autobranchia</taxon>
        <taxon>Heteroconchia</taxon>
        <taxon>Palaeoheterodonta</taxon>
        <taxon>Unionida</taxon>
        <taxon>Unionoidea</taxon>
        <taxon>Unionidae</taxon>
        <taxon>Unioninae</taxon>
        <taxon>Sinanodonta</taxon>
    </lineage>
</organism>
<dbReference type="PROSITE" id="PS51717">
    <property type="entry name" value="G_VLIG"/>
    <property type="match status" value="1"/>
</dbReference>
<dbReference type="EMBL" id="JBJQND010000001">
    <property type="protein sequence ID" value="KAL3891064.1"/>
    <property type="molecule type" value="Genomic_DNA"/>
</dbReference>
<dbReference type="Pfam" id="PF25496">
    <property type="entry name" value="URGCP"/>
    <property type="match status" value="1"/>
</dbReference>
<dbReference type="Proteomes" id="UP001634394">
    <property type="component" value="Unassembled WGS sequence"/>
</dbReference>
<evidence type="ECO:0000256" key="1">
    <source>
        <dbReference type="ARBA" id="ARBA00006828"/>
    </source>
</evidence>
<gene>
    <name evidence="3" type="ORF">ACJMK2_003327</name>
</gene>
<proteinExistence type="inferred from homology"/>
<dbReference type="PANTHER" id="PTHR14819">
    <property type="entry name" value="GTP-BINDING"/>
    <property type="match status" value="1"/>
</dbReference>
<dbReference type="Gene3D" id="3.40.50.300">
    <property type="entry name" value="P-loop containing nucleotide triphosphate hydrolases"/>
    <property type="match status" value="1"/>
</dbReference>
<evidence type="ECO:0000259" key="2">
    <source>
        <dbReference type="PROSITE" id="PS51717"/>
    </source>
</evidence>
<dbReference type="InterPro" id="IPR052986">
    <property type="entry name" value="VLIG_GTPase"/>
</dbReference>
<name>A0ABD3XXX9_SINWO</name>
<reference evidence="3 4" key="1">
    <citation type="submission" date="2024-11" db="EMBL/GenBank/DDBJ databases">
        <title>Chromosome-level genome assembly of the freshwater bivalve Anodonta woodiana.</title>
        <authorList>
            <person name="Chen X."/>
        </authorList>
    </citation>
    <scope>NUCLEOTIDE SEQUENCE [LARGE SCALE GENOMIC DNA]</scope>
    <source>
        <strain evidence="3">MN2024</strain>
        <tissue evidence="3">Gills</tissue>
    </source>
</reference>
<protein>
    <recommendedName>
        <fullName evidence="2">VLIG-type G domain-containing protein</fullName>
    </recommendedName>
</protein>
<dbReference type="Pfam" id="PF25683">
    <property type="entry name" value="URGCP_GTPase"/>
    <property type="match status" value="1"/>
</dbReference>
<dbReference type="SUPFAM" id="SSF52540">
    <property type="entry name" value="P-loop containing nucleoside triphosphate hydrolases"/>
    <property type="match status" value="1"/>
</dbReference>